<dbReference type="AlphaFoldDB" id="A0A9Q0GCP9"/>
<keyword evidence="1" id="KW-1133">Transmembrane helix</keyword>
<dbReference type="Proteomes" id="UP001141552">
    <property type="component" value="Unassembled WGS sequence"/>
</dbReference>
<keyword evidence="3" id="KW-1185">Reference proteome</keyword>
<name>A0A9Q0GCP9_9ROSI</name>
<evidence type="ECO:0000313" key="2">
    <source>
        <dbReference type="EMBL" id="KAJ4847804.1"/>
    </source>
</evidence>
<reference evidence="2" key="1">
    <citation type="submission" date="2022-02" db="EMBL/GenBank/DDBJ databases">
        <authorList>
            <person name="Henning P.M."/>
            <person name="McCubbin A.G."/>
            <person name="Shore J.S."/>
        </authorList>
    </citation>
    <scope>NUCLEOTIDE SEQUENCE</scope>
    <source>
        <strain evidence="2">F60SS</strain>
        <tissue evidence="2">Leaves</tissue>
    </source>
</reference>
<organism evidence="2 3">
    <name type="scientific">Turnera subulata</name>
    <dbReference type="NCBI Taxonomy" id="218843"/>
    <lineage>
        <taxon>Eukaryota</taxon>
        <taxon>Viridiplantae</taxon>
        <taxon>Streptophyta</taxon>
        <taxon>Embryophyta</taxon>
        <taxon>Tracheophyta</taxon>
        <taxon>Spermatophyta</taxon>
        <taxon>Magnoliopsida</taxon>
        <taxon>eudicotyledons</taxon>
        <taxon>Gunneridae</taxon>
        <taxon>Pentapetalae</taxon>
        <taxon>rosids</taxon>
        <taxon>fabids</taxon>
        <taxon>Malpighiales</taxon>
        <taxon>Passifloraceae</taxon>
        <taxon>Turnera</taxon>
    </lineage>
</organism>
<feature type="transmembrane region" description="Helical" evidence="1">
    <location>
        <begin position="30"/>
        <end position="49"/>
    </location>
</feature>
<keyword evidence="1" id="KW-0812">Transmembrane</keyword>
<comment type="caution">
    <text evidence="2">The sequence shown here is derived from an EMBL/GenBank/DDBJ whole genome shotgun (WGS) entry which is preliminary data.</text>
</comment>
<accession>A0A9Q0GCP9</accession>
<evidence type="ECO:0000256" key="1">
    <source>
        <dbReference type="SAM" id="Phobius"/>
    </source>
</evidence>
<dbReference type="EMBL" id="JAKUCV010001072">
    <property type="protein sequence ID" value="KAJ4847804.1"/>
    <property type="molecule type" value="Genomic_DNA"/>
</dbReference>
<reference evidence="2" key="2">
    <citation type="journal article" date="2023" name="Plants (Basel)">
        <title>Annotation of the Turnera subulata (Passifloraceae) Draft Genome Reveals the S-Locus Evolved after the Divergence of Turneroideae from Passifloroideae in a Stepwise Manner.</title>
        <authorList>
            <person name="Henning P.M."/>
            <person name="Roalson E.H."/>
            <person name="Mir W."/>
            <person name="McCubbin A.G."/>
            <person name="Shore J.S."/>
        </authorList>
    </citation>
    <scope>NUCLEOTIDE SEQUENCE</scope>
    <source>
        <strain evidence="2">F60SS</strain>
    </source>
</reference>
<keyword evidence="1" id="KW-0472">Membrane</keyword>
<gene>
    <name evidence="2" type="ORF">Tsubulata_008771</name>
</gene>
<evidence type="ECO:0000313" key="3">
    <source>
        <dbReference type="Proteomes" id="UP001141552"/>
    </source>
</evidence>
<protein>
    <submittedName>
        <fullName evidence="2">Uncharacterized protein</fullName>
    </submittedName>
</protein>
<sequence length="86" mass="9539">MGLDKFEAVIRLYFVWYYKAVSISLGHSGILLPTGILILSSTFFFPLLVSPPLVVKVLKYITLVFVVSEGSKYDRGEQLKVGAIEG</sequence>
<proteinExistence type="predicted"/>